<dbReference type="InterPro" id="IPR046341">
    <property type="entry name" value="SET_dom_sf"/>
</dbReference>
<dbReference type="PROSITE" id="PS50868">
    <property type="entry name" value="POST_SET"/>
    <property type="match status" value="1"/>
</dbReference>
<evidence type="ECO:0000256" key="1">
    <source>
        <dbReference type="ARBA" id="ARBA00004286"/>
    </source>
</evidence>
<keyword evidence="8" id="KW-0156">Chromatin regulator</keyword>
<evidence type="ECO:0008006" key="14">
    <source>
        <dbReference type="Google" id="ProtNLM"/>
    </source>
</evidence>
<dbReference type="Ensembl" id="ENSCSAVT00000004532.1">
    <property type="protein sequence ID" value="ENSCSAVP00000004467.1"/>
    <property type="gene ID" value="ENSCSAVG00000002645.1"/>
</dbReference>
<dbReference type="STRING" id="51511.ENSCSAVP00000004467"/>
<dbReference type="OMA" id="YRYSSCI"/>
<dbReference type="GO" id="GO:0046974">
    <property type="term" value="F:histone H3K9 methyltransferase activity"/>
    <property type="evidence" value="ECO:0007669"/>
    <property type="project" value="InterPro"/>
</dbReference>
<evidence type="ECO:0000313" key="12">
    <source>
        <dbReference type="Ensembl" id="ENSCSAVP00000004467.1"/>
    </source>
</evidence>
<feature type="domain" description="Post-SET" evidence="11">
    <location>
        <begin position="155"/>
        <end position="171"/>
    </location>
</feature>
<dbReference type="InterPro" id="IPR050973">
    <property type="entry name" value="H3K9_Histone-Lys_N-MTase"/>
</dbReference>
<dbReference type="eggNOG" id="KOG1082">
    <property type="taxonomic scope" value="Eukaryota"/>
</dbReference>
<evidence type="ECO:0000256" key="6">
    <source>
        <dbReference type="ARBA" id="ARBA00022723"/>
    </source>
</evidence>
<reference evidence="12" key="2">
    <citation type="submission" date="2025-08" db="UniProtKB">
        <authorList>
            <consortium name="Ensembl"/>
        </authorList>
    </citation>
    <scope>IDENTIFICATION</scope>
</reference>
<keyword evidence="6 9" id="KW-0479">Metal-binding</keyword>
<reference evidence="13" key="1">
    <citation type="submission" date="2003-08" db="EMBL/GenBank/DDBJ databases">
        <authorList>
            <person name="Birren B."/>
            <person name="Nusbaum C."/>
            <person name="Abebe A."/>
            <person name="Abouelleil A."/>
            <person name="Adekoya E."/>
            <person name="Ait-zahra M."/>
            <person name="Allen N."/>
            <person name="Allen T."/>
            <person name="An P."/>
            <person name="Anderson M."/>
            <person name="Anderson S."/>
            <person name="Arachchi H."/>
            <person name="Armbruster J."/>
            <person name="Bachantsang P."/>
            <person name="Baldwin J."/>
            <person name="Barry A."/>
            <person name="Bayul T."/>
            <person name="Blitshsteyn B."/>
            <person name="Bloom T."/>
            <person name="Blye J."/>
            <person name="Boguslavskiy L."/>
            <person name="Borowsky M."/>
            <person name="Boukhgalter B."/>
            <person name="Brunache A."/>
            <person name="Butler J."/>
            <person name="Calixte N."/>
            <person name="Calvo S."/>
            <person name="Camarata J."/>
            <person name="Campo K."/>
            <person name="Chang J."/>
            <person name="Cheshatsang Y."/>
            <person name="Citroen M."/>
            <person name="Collymore A."/>
            <person name="Considine T."/>
            <person name="Cook A."/>
            <person name="Cooke P."/>
            <person name="Corum B."/>
            <person name="Cuomo C."/>
            <person name="David R."/>
            <person name="Dawoe T."/>
            <person name="Degray S."/>
            <person name="Dodge S."/>
            <person name="Dooley K."/>
            <person name="Dorje P."/>
            <person name="Dorjee K."/>
            <person name="Dorris L."/>
            <person name="Duffey N."/>
            <person name="Dupes A."/>
            <person name="Elkins T."/>
            <person name="Engels R."/>
            <person name="Erickson J."/>
            <person name="Farina A."/>
            <person name="Faro S."/>
            <person name="Ferreira P."/>
            <person name="Fischer H."/>
            <person name="Fitzgerald M."/>
            <person name="Foley K."/>
            <person name="Gage D."/>
            <person name="Galagan J."/>
            <person name="Gearin G."/>
            <person name="Gnerre S."/>
            <person name="Gnirke A."/>
            <person name="Goyette A."/>
            <person name="Graham J."/>
            <person name="Grandbois E."/>
            <person name="Gyaltsen K."/>
            <person name="Hafez N."/>
            <person name="Hagopian D."/>
            <person name="Hagos B."/>
            <person name="Hall J."/>
            <person name="Hatcher B."/>
            <person name="Heller A."/>
            <person name="Higgins H."/>
            <person name="Honan T."/>
            <person name="Horn A."/>
            <person name="Houde N."/>
            <person name="Hughes L."/>
            <person name="Hulme W."/>
            <person name="Husby E."/>
            <person name="Iliev I."/>
            <person name="Jaffe D."/>
            <person name="Jones C."/>
            <person name="Kamal M."/>
            <person name="Kamat A."/>
            <person name="Kamvysselis M."/>
            <person name="Karlsson E."/>
            <person name="Kells C."/>
            <person name="Kieu A."/>
            <person name="Kisner P."/>
            <person name="Kodira C."/>
            <person name="Kulbokas E."/>
            <person name="Labutti K."/>
            <person name="Lama D."/>
            <person name="Landers T."/>
            <person name="Leger J."/>
            <person name="Levine S."/>
            <person name="Lewis D."/>
            <person name="Lewis T."/>
            <person name="Lindblad-toh K."/>
            <person name="Liu X."/>
            <person name="Lokyitsang T."/>
            <person name="Lokyitsang Y."/>
            <person name="Lucien O."/>
            <person name="Lui A."/>
            <person name="Ma L.J."/>
            <person name="Mabbitt R."/>
            <person name="Macdonald J."/>
            <person name="Maclean C."/>
            <person name="Major J."/>
            <person name="Manning J."/>
            <person name="Marabella R."/>
            <person name="Maru K."/>
            <person name="Matthews C."/>
            <person name="Mauceli E."/>
            <person name="Mccarthy M."/>
            <person name="Mcdonough S."/>
            <person name="Mcghee T."/>
            <person name="Meldrim J."/>
            <person name="Meneus L."/>
            <person name="Mesirov J."/>
            <person name="Mihalev A."/>
            <person name="Mihova T."/>
            <person name="Mikkelsen T."/>
            <person name="Mlenga V."/>
            <person name="Moru K."/>
            <person name="Mozes J."/>
            <person name="Mulrain L."/>
            <person name="Munson G."/>
            <person name="Naylor J."/>
            <person name="Newes C."/>
            <person name="Nguyen C."/>
            <person name="Nguyen N."/>
            <person name="Nguyen T."/>
            <person name="Nicol R."/>
            <person name="Nielsen C."/>
            <person name="Nizzari M."/>
            <person name="Norbu C."/>
            <person name="Norbu N."/>
            <person name="O'donnell P."/>
            <person name="Okoawo O."/>
            <person name="O'leary S."/>
            <person name="Omotosho B."/>
            <person name="O'neill K."/>
            <person name="Osman S."/>
            <person name="Parker S."/>
            <person name="Perrin D."/>
            <person name="Phunkhang P."/>
            <person name="Piqani B."/>
            <person name="Purcell S."/>
            <person name="Rachupka T."/>
            <person name="Ramasamy U."/>
            <person name="Rameau R."/>
            <person name="Ray V."/>
            <person name="Raymond C."/>
            <person name="Retta R."/>
            <person name="Richardson S."/>
            <person name="Rise C."/>
            <person name="Rodriguez J."/>
            <person name="Rogers J."/>
            <person name="Rogov P."/>
            <person name="Rutman M."/>
            <person name="Schupbach R."/>
            <person name="Seaman C."/>
            <person name="Settipalli S."/>
            <person name="Sharpe T."/>
            <person name="Sheridan J."/>
            <person name="Sherpa N."/>
            <person name="Shi J."/>
            <person name="Smirnov S."/>
            <person name="Smith C."/>
            <person name="Sougnez C."/>
            <person name="Spencer B."/>
            <person name="Stalker J."/>
            <person name="Stange-thomann N."/>
            <person name="Stavropoulos S."/>
            <person name="Stetson K."/>
            <person name="Stone C."/>
            <person name="Stone S."/>
            <person name="Stubbs M."/>
            <person name="Talamas J."/>
            <person name="Tchuinga P."/>
            <person name="Tenzing P."/>
            <person name="Tesfaye S."/>
            <person name="Theodore J."/>
            <person name="Thoulutsang Y."/>
            <person name="Topham K."/>
            <person name="Towey S."/>
            <person name="Tsamla T."/>
            <person name="Tsomo N."/>
            <person name="Vallee D."/>
            <person name="Vassiliev H."/>
            <person name="Venkataraman V."/>
            <person name="Vinson J."/>
            <person name="Vo A."/>
            <person name="Wade C."/>
            <person name="Wang S."/>
            <person name="Wangchuk T."/>
            <person name="Wangdi T."/>
            <person name="Whittaker C."/>
            <person name="Wilkinson J."/>
            <person name="Wu Y."/>
            <person name="Wyman D."/>
            <person name="Yadav S."/>
            <person name="Yang S."/>
            <person name="Yang X."/>
            <person name="Yeager S."/>
            <person name="Yee E."/>
            <person name="Young G."/>
            <person name="Zainoun J."/>
            <person name="Zembeck L."/>
            <person name="Zimmer A."/>
            <person name="Zody M."/>
            <person name="Lander E."/>
        </authorList>
    </citation>
    <scope>NUCLEOTIDE SEQUENCE [LARGE SCALE GENOMIC DNA]</scope>
</reference>
<evidence type="ECO:0000256" key="2">
    <source>
        <dbReference type="ARBA" id="ARBA00022454"/>
    </source>
</evidence>
<dbReference type="Proteomes" id="UP000007875">
    <property type="component" value="Unassembled WGS sequence"/>
</dbReference>
<dbReference type="PIRSF" id="PIRSF009343">
    <property type="entry name" value="SUV39_SET"/>
    <property type="match status" value="1"/>
</dbReference>
<evidence type="ECO:0000256" key="3">
    <source>
        <dbReference type="ARBA" id="ARBA00022603"/>
    </source>
</evidence>
<dbReference type="InterPro" id="IPR001214">
    <property type="entry name" value="SET_dom"/>
</dbReference>
<dbReference type="InParanoid" id="H2YGL8"/>
<evidence type="ECO:0000256" key="7">
    <source>
        <dbReference type="ARBA" id="ARBA00022833"/>
    </source>
</evidence>
<dbReference type="InterPro" id="IPR011381">
    <property type="entry name" value="H3-K9_MeTrfase_SUV39H1/2-like"/>
</dbReference>
<keyword evidence="5" id="KW-0949">S-adenosyl-L-methionine</keyword>
<dbReference type="GO" id="GO:0005694">
    <property type="term" value="C:chromosome"/>
    <property type="evidence" value="ECO:0007669"/>
    <property type="project" value="UniProtKB-SubCell"/>
</dbReference>
<dbReference type="PROSITE" id="PS50280">
    <property type="entry name" value="SET"/>
    <property type="match status" value="1"/>
</dbReference>
<feature type="binding site" evidence="9">
    <location>
        <position position="166"/>
    </location>
    <ligand>
        <name>Zn(2+)</name>
        <dbReference type="ChEBI" id="CHEBI:29105"/>
        <label>4</label>
    </ligand>
</feature>
<evidence type="ECO:0000259" key="11">
    <source>
        <dbReference type="PROSITE" id="PS50868"/>
    </source>
</evidence>
<evidence type="ECO:0000313" key="13">
    <source>
        <dbReference type="Proteomes" id="UP000007875"/>
    </source>
</evidence>
<comment type="subcellular location">
    <subcellularLocation>
        <location evidence="1">Chromosome</location>
    </subcellularLocation>
</comment>
<proteinExistence type="predicted"/>
<dbReference type="GO" id="GO:0046872">
    <property type="term" value="F:metal ion binding"/>
    <property type="evidence" value="ECO:0007669"/>
    <property type="project" value="UniProtKB-KW"/>
</dbReference>
<dbReference type="InterPro" id="IPR003616">
    <property type="entry name" value="Post-SET_dom"/>
</dbReference>
<keyword evidence="13" id="KW-1185">Reference proteome</keyword>
<dbReference type="SMART" id="SM00317">
    <property type="entry name" value="SET"/>
    <property type="match status" value="1"/>
</dbReference>
<reference evidence="12" key="3">
    <citation type="submission" date="2025-09" db="UniProtKB">
        <authorList>
            <consortium name="Ensembl"/>
        </authorList>
    </citation>
    <scope>IDENTIFICATION</scope>
</reference>
<evidence type="ECO:0000256" key="4">
    <source>
        <dbReference type="ARBA" id="ARBA00022679"/>
    </source>
</evidence>
<evidence type="ECO:0000259" key="10">
    <source>
        <dbReference type="PROSITE" id="PS50280"/>
    </source>
</evidence>
<dbReference type="PANTHER" id="PTHR46223">
    <property type="entry name" value="HISTONE-LYSINE N-METHYLTRANSFERASE SUV39H"/>
    <property type="match status" value="1"/>
</dbReference>
<dbReference type="AlphaFoldDB" id="H2YGL8"/>
<evidence type="ECO:0000256" key="8">
    <source>
        <dbReference type="ARBA" id="ARBA00022853"/>
    </source>
</evidence>
<organism evidence="12 13">
    <name type="scientific">Ciona savignyi</name>
    <name type="common">Pacific transparent sea squirt</name>
    <dbReference type="NCBI Taxonomy" id="51511"/>
    <lineage>
        <taxon>Eukaryota</taxon>
        <taxon>Metazoa</taxon>
        <taxon>Chordata</taxon>
        <taxon>Tunicata</taxon>
        <taxon>Ascidiacea</taxon>
        <taxon>Phlebobranchia</taxon>
        <taxon>Cionidae</taxon>
        <taxon>Ciona</taxon>
    </lineage>
</organism>
<feature type="binding site" evidence="9">
    <location>
        <position position="159"/>
    </location>
    <ligand>
        <name>Zn(2+)</name>
        <dbReference type="ChEBI" id="CHEBI:29105"/>
        <label>4</label>
    </ligand>
</feature>
<protein>
    <recommendedName>
        <fullName evidence="14">SET domain-containing protein</fullName>
    </recommendedName>
</protein>
<keyword evidence="4" id="KW-0808">Transferase</keyword>
<feature type="binding site" evidence="9">
    <location>
        <position position="3"/>
    </location>
    <ligand>
        <name>Zn(2+)</name>
        <dbReference type="ChEBI" id="CHEBI:29105"/>
        <label>3</label>
    </ligand>
</feature>
<dbReference type="Gene3D" id="2.170.270.10">
    <property type="entry name" value="SET domain"/>
    <property type="match status" value="1"/>
</dbReference>
<evidence type="ECO:0000256" key="9">
    <source>
        <dbReference type="PIRSR" id="PIRSR009343-2"/>
    </source>
</evidence>
<dbReference type="CDD" id="cd10542">
    <property type="entry name" value="SET_SUV39H"/>
    <property type="match status" value="1"/>
</dbReference>
<dbReference type="PANTHER" id="PTHR46223:SF4">
    <property type="entry name" value="HISTONE-LYSINE N-METHYLTRANSFERASE-RELATED"/>
    <property type="match status" value="1"/>
</dbReference>
<feature type="domain" description="SET" evidence="10">
    <location>
        <begin position="14"/>
        <end position="139"/>
    </location>
</feature>
<keyword evidence="3" id="KW-0489">Methyltransferase</keyword>
<accession>H2YGL8</accession>
<dbReference type="GO" id="GO:0005634">
    <property type="term" value="C:nucleus"/>
    <property type="evidence" value="ECO:0007669"/>
    <property type="project" value="InterPro"/>
</dbReference>
<name>H2YGL8_CIOSA</name>
<evidence type="ECO:0000256" key="5">
    <source>
        <dbReference type="ARBA" id="ARBA00022691"/>
    </source>
</evidence>
<feature type="binding site" evidence="9">
    <location>
        <position position="161"/>
    </location>
    <ligand>
        <name>Zn(2+)</name>
        <dbReference type="ChEBI" id="CHEBI:29105"/>
        <label>4</label>
    </ligand>
</feature>
<dbReference type="SUPFAM" id="SSF82199">
    <property type="entry name" value="SET domain"/>
    <property type="match status" value="1"/>
</dbReference>
<keyword evidence="7 9" id="KW-0862">Zinc</keyword>
<feature type="binding site" evidence="9">
    <location>
        <position position="99"/>
    </location>
    <ligand>
        <name>Zn(2+)</name>
        <dbReference type="ChEBI" id="CHEBI:29105"/>
        <label>4</label>
    </ligand>
</feature>
<sequence length="171" mass="19361">MDCPNRVVQHGLHNALSIYRTSNGKGWGVRALEIIPKGSFVMEYVGEVIKNEEAERRGKRYDSEGMTYLFDLDYYDSENPLTVDATRFGNISHFVNHSCSPNLQVYNVFINNVDPSLPRIALFALRTISANEELTFDYQMTGDNSPDADKHSLIKRTRCLCGSSSCRGWLV</sequence>
<keyword evidence="2" id="KW-0158">Chromosome</keyword>
<dbReference type="GeneTree" id="ENSGT00940000156788"/>
<dbReference type="Pfam" id="PF00856">
    <property type="entry name" value="SET"/>
    <property type="match status" value="1"/>
</dbReference>
<dbReference type="GO" id="GO:0032259">
    <property type="term" value="P:methylation"/>
    <property type="evidence" value="ECO:0007669"/>
    <property type="project" value="UniProtKB-KW"/>
</dbReference>
<dbReference type="HOGENOM" id="CLU_020840_3_5_1"/>